<evidence type="ECO:0000256" key="2">
    <source>
        <dbReference type="ARBA" id="ARBA00009321"/>
    </source>
</evidence>
<dbReference type="GO" id="GO:0005829">
    <property type="term" value="C:cytosol"/>
    <property type="evidence" value="ECO:0007669"/>
    <property type="project" value="TreeGrafter"/>
</dbReference>
<dbReference type="EC" id="5.4.99.9" evidence="7"/>
<comment type="similarity">
    <text evidence="2">Belongs to the UDP-galactopyranose/dTDP-fucopyranose mutase family.</text>
</comment>
<dbReference type="RefSeq" id="WP_042007490.1">
    <property type="nucleotide sequence ID" value="NZ_CDOL01000218.1"/>
</dbReference>
<keyword evidence="5 7" id="KW-0413">Isomerase</keyword>
<evidence type="ECO:0000313" key="8">
    <source>
        <dbReference type="Proteomes" id="UP000038200"/>
    </source>
</evidence>
<keyword evidence="3" id="KW-0285">Flavoprotein</keyword>
<evidence type="ECO:0000256" key="3">
    <source>
        <dbReference type="ARBA" id="ARBA00022630"/>
    </source>
</evidence>
<evidence type="ECO:0000256" key="5">
    <source>
        <dbReference type="ARBA" id="ARBA00023235"/>
    </source>
</evidence>
<dbReference type="AlphaFoldDB" id="A0A0B7IS89"/>
<protein>
    <submittedName>
        <fullName evidence="7">UDP-galactopyranose mutase, FAD/NAD(P)-binding</fullName>
        <ecNumber evidence="7">5.4.99.9</ecNumber>
    </submittedName>
</protein>
<feature type="domain" description="UDP-galactopyranose mutase C-terminal" evidence="6">
    <location>
        <begin position="149"/>
        <end position="348"/>
    </location>
</feature>
<name>A0A0B7IS89_9FLAO</name>
<comment type="cofactor">
    <cofactor evidence="1">
        <name>FAD</name>
        <dbReference type="ChEBI" id="CHEBI:57692"/>
    </cofactor>
</comment>
<dbReference type="SUPFAM" id="SSF51971">
    <property type="entry name" value="Nucleotide-binding domain"/>
    <property type="match status" value="1"/>
</dbReference>
<dbReference type="Pfam" id="PF13450">
    <property type="entry name" value="NAD_binding_8"/>
    <property type="match status" value="1"/>
</dbReference>
<dbReference type="Gene3D" id="3.40.50.720">
    <property type="entry name" value="NAD(P)-binding Rossmann-like Domain"/>
    <property type="match status" value="3"/>
</dbReference>
<dbReference type="OrthoDB" id="9769600at2"/>
<dbReference type="GO" id="GO:0050660">
    <property type="term" value="F:flavin adenine dinucleotide binding"/>
    <property type="evidence" value="ECO:0007669"/>
    <property type="project" value="TreeGrafter"/>
</dbReference>
<evidence type="ECO:0000256" key="4">
    <source>
        <dbReference type="ARBA" id="ARBA00022827"/>
    </source>
</evidence>
<dbReference type="PROSITE" id="PS51257">
    <property type="entry name" value="PROKAR_LIPOPROTEIN"/>
    <property type="match status" value="1"/>
</dbReference>
<keyword evidence="4" id="KW-0274">FAD</keyword>
<proteinExistence type="inferred from homology"/>
<dbReference type="NCBIfam" id="TIGR00031">
    <property type="entry name" value="UDP-GALP_mutase"/>
    <property type="match status" value="1"/>
</dbReference>
<dbReference type="EMBL" id="CDOL01000218">
    <property type="protein sequence ID" value="CEN52833.1"/>
    <property type="molecule type" value="Genomic_DNA"/>
</dbReference>
<dbReference type="Proteomes" id="UP000038200">
    <property type="component" value="Unassembled WGS sequence"/>
</dbReference>
<dbReference type="PANTHER" id="PTHR21197">
    <property type="entry name" value="UDP-GALACTOPYRANOSE MUTASE"/>
    <property type="match status" value="1"/>
</dbReference>
<dbReference type="GO" id="GO:0008767">
    <property type="term" value="F:UDP-galactopyranose mutase activity"/>
    <property type="evidence" value="ECO:0007669"/>
    <property type="project" value="UniProtKB-EC"/>
</dbReference>
<organism evidence="7 8">
    <name type="scientific">Capnocytophaga canis</name>
    <dbReference type="NCBI Taxonomy" id="1848903"/>
    <lineage>
        <taxon>Bacteria</taxon>
        <taxon>Pseudomonadati</taxon>
        <taxon>Bacteroidota</taxon>
        <taxon>Flavobacteriia</taxon>
        <taxon>Flavobacteriales</taxon>
        <taxon>Flavobacteriaceae</taxon>
        <taxon>Capnocytophaga</taxon>
    </lineage>
</organism>
<dbReference type="PANTHER" id="PTHR21197:SF0">
    <property type="entry name" value="UDP-GALACTOPYRANOSE MUTASE"/>
    <property type="match status" value="1"/>
</dbReference>
<dbReference type="InterPro" id="IPR004379">
    <property type="entry name" value="UDP-GALP_mutase"/>
</dbReference>
<evidence type="ECO:0000256" key="1">
    <source>
        <dbReference type="ARBA" id="ARBA00001974"/>
    </source>
</evidence>
<dbReference type="InterPro" id="IPR015899">
    <property type="entry name" value="UDP-GalPyranose_mutase_C"/>
</dbReference>
<accession>A0A0B7IS89</accession>
<dbReference type="SUPFAM" id="SSF54373">
    <property type="entry name" value="FAD-linked reductases, C-terminal domain"/>
    <property type="match status" value="1"/>
</dbReference>
<reference evidence="7 8" key="1">
    <citation type="submission" date="2015-01" db="EMBL/GenBank/DDBJ databases">
        <authorList>
            <person name="Xiang T."/>
            <person name="Song Y."/>
            <person name="Huang L."/>
            <person name="Wang B."/>
            <person name="Wu P."/>
        </authorList>
    </citation>
    <scope>NUCLEOTIDE SEQUENCE [LARGE SCALE GENOMIC DNA]</scope>
    <source>
        <strain evidence="7 8">CcD93</strain>
    </source>
</reference>
<gene>
    <name evidence="7" type="primary">glf</name>
    <name evidence="7" type="ORF">CCAND93_300008</name>
</gene>
<sequence length="367" mass="43205">MKQYDYLIVGAGLFGSVFACEATKKGKKCLVIDRREHLGGNVYCENVEGIQVHKYGPHIFHTNDKKIWDYINQFADFNHFVYSPVANYKGKLYNLPFNMNTFYQLWGVTTPEQAKDIIHKQIQEEGIQEPKNLEEQALSLVGKDVYQILIKGYTEKQWGRKATELPPFIIKRLPVRYTFDNNYFNDRYQGIPIGGYNVIIDNMLKGIETRTGIDYLENKVYFDGLAQTIVYTGKIDEYFNYCFGELEYRSLRFETEILEEENFQGCAGVNYTDVNVPYTRIVEHKHFEFGRQKHTVVTREYSQKWDREKEAYYPVNDQVNQKLFSKYKEKAQELKNVIFGGRLAEYRYYDMHQVIASALHQIKILNL</sequence>
<dbReference type="Pfam" id="PF03275">
    <property type="entry name" value="GLF"/>
    <property type="match status" value="1"/>
</dbReference>
<evidence type="ECO:0000313" key="7">
    <source>
        <dbReference type="EMBL" id="CEN52833.1"/>
    </source>
</evidence>
<evidence type="ECO:0000259" key="6">
    <source>
        <dbReference type="Pfam" id="PF03275"/>
    </source>
</evidence>